<proteinExistence type="predicted"/>
<accession>A0A318R2W5</accession>
<dbReference type="EMBL" id="QJUE01000005">
    <property type="protein sequence ID" value="PYE01457.1"/>
    <property type="molecule type" value="Genomic_DNA"/>
</dbReference>
<dbReference type="Pfam" id="PF05145">
    <property type="entry name" value="AbrB"/>
    <property type="match status" value="1"/>
</dbReference>
<evidence type="ECO:0000313" key="2">
    <source>
        <dbReference type="EMBL" id="PYE01457.1"/>
    </source>
</evidence>
<keyword evidence="1" id="KW-0472">Membrane</keyword>
<gene>
    <name evidence="2" type="ORF">DNJ73_08315</name>
</gene>
<reference evidence="2 3" key="1">
    <citation type="journal article" date="2018" name="Appl. Environ. Microbiol.">
        <title>Genome rearrangement shapes Prochlorococcus ecological adaptation.</title>
        <authorList>
            <person name="Yan W."/>
            <person name="Wei S."/>
            <person name="Wang Q."/>
            <person name="Xiao X."/>
            <person name="Zeng Q."/>
            <person name="Jiao N."/>
            <person name="Zhang R."/>
        </authorList>
    </citation>
    <scope>NUCLEOTIDE SEQUENCE [LARGE SCALE GENOMIC DNA]</scope>
    <source>
        <strain evidence="2 3">XMU1408</strain>
    </source>
</reference>
<feature type="transmembrane region" description="Helical" evidence="1">
    <location>
        <begin position="130"/>
        <end position="155"/>
    </location>
</feature>
<dbReference type="PANTHER" id="PTHR38457">
    <property type="entry name" value="REGULATOR ABRB-RELATED"/>
    <property type="match status" value="1"/>
</dbReference>
<dbReference type="InterPro" id="IPR017516">
    <property type="entry name" value="AbrB_dup"/>
</dbReference>
<feature type="transmembrane region" description="Helical" evidence="1">
    <location>
        <begin position="84"/>
        <end position="110"/>
    </location>
</feature>
<dbReference type="NCBIfam" id="TIGR03082">
    <property type="entry name" value="Gneg_AbrB_dup"/>
    <property type="match status" value="1"/>
</dbReference>
<keyword evidence="1" id="KW-0812">Transmembrane</keyword>
<name>A0A318R2W5_PROMR</name>
<comment type="caution">
    <text evidence="2">The sequence shown here is derived from an EMBL/GenBank/DDBJ whole genome shotgun (WGS) entry which is preliminary data.</text>
</comment>
<dbReference type="Proteomes" id="UP000247807">
    <property type="component" value="Unassembled WGS sequence"/>
</dbReference>
<dbReference type="PANTHER" id="PTHR38457:SF1">
    <property type="entry name" value="REGULATOR ABRB-RELATED"/>
    <property type="match status" value="1"/>
</dbReference>
<evidence type="ECO:0000313" key="3">
    <source>
        <dbReference type="Proteomes" id="UP000247807"/>
    </source>
</evidence>
<dbReference type="OrthoDB" id="559135at2"/>
<dbReference type="AlphaFoldDB" id="A0A318R2W5"/>
<protein>
    <submittedName>
        <fullName evidence="2">AbrB family transcriptional regulator</fullName>
    </submittedName>
</protein>
<dbReference type="GO" id="GO:0010468">
    <property type="term" value="P:regulation of gene expression"/>
    <property type="evidence" value="ECO:0007669"/>
    <property type="project" value="InterPro"/>
</dbReference>
<evidence type="ECO:0000256" key="1">
    <source>
        <dbReference type="SAM" id="Phobius"/>
    </source>
</evidence>
<dbReference type="InterPro" id="IPR007820">
    <property type="entry name" value="AbrB_fam"/>
</dbReference>
<sequence length="172" mass="17454">MNPTMTLFIYLLSGAALGSLMLLSGIPAAPLLGSILAAGCLSISGQFEPAQWPIGTKTLLGIGVGTVIGTGINRDTLSELQTLWKPAVLITITLILTGLFVGFIVVRLFGIDPLIALLGSAPGGTLGMSLVGAELGVGAAVAAIHAFRLIAVLLITPAVVKYLAPIVGINVN</sequence>
<keyword evidence="1" id="KW-1133">Transmembrane helix</keyword>
<dbReference type="GO" id="GO:0016020">
    <property type="term" value="C:membrane"/>
    <property type="evidence" value="ECO:0007669"/>
    <property type="project" value="InterPro"/>
</dbReference>
<organism evidence="2 3">
    <name type="scientific">Prochlorococcus marinus XMU1408</name>
    <dbReference type="NCBI Taxonomy" id="2213228"/>
    <lineage>
        <taxon>Bacteria</taxon>
        <taxon>Bacillati</taxon>
        <taxon>Cyanobacteriota</taxon>
        <taxon>Cyanophyceae</taxon>
        <taxon>Synechococcales</taxon>
        <taxon>Prochlorococcaceae</taxon>
        <taxon>Prochlorococcus</taxon>
    </lineage>
</organism>
<dbReference type="RefSeq" id="WP_158467275.1">
    <property type="nucleotide sequence ID" value="NZ_QJUE01000005.1"/>
</dbReference>